<comment type="caution">
    <text evidence="11">The sequence shown here is derived from an EMBL/GenBank/DDBJ whole genome shotgun (WGS) entry which is preliminary data.</text>
</comment>
<reference evidence="11 12" key="1">
    <citation type="submission" date="2024-04" db="EMBL/GenBank/DDBJ databases">
        <title>Phyllosticta paracitricarpa is synonymous to the EU quarantine fungus P. citricarpa based on phylogenomic analyses.</title>
        <authorList>
            <consortium name="Lawrence Berkeley National Laboratory"/>
            <person name="Van Ingen-Buijs V.A."/>
            <person name="Van Westerhoven A.C."/>
            <person name="Haridas S."/>
            <person name="Skiadas P."/>
            <person name="Martin F."/>
            <person name="Groenewald J.Z."/>
            <person name="Crous P.W."/>
            <person name="Seidl M.F."/>
        </authorList>
    </citation>
    <scope>NUCLEOTIDE SEQUENCE [LARGE SCALE GENOMIC DNA]</scope>
    <source>
        <strain evidence="11 12">CBS 123374</strain>
    </source>
</reference>
<accession>A0ABR1YCJ9</accession>
<dbReference type="PRINTS" id="PR00192">
    <property type="entry name" value="FACTINCAPB"/>
</dbReference>
<evidence type="ECO:0000256" key="5">
    <source>
        <dbReference type="ARBA" id="ARBA00022490"/>
    </source>
</evidence>
<evidence type="ECO:0000256" key="7">
    <source>
        <dbReference type="ARBA" id="ARBA00023212"/>
    </source>
</evidence>
<evidence type="ECO:0000313" key="11">
    <source>
        <dbReference type="EMBL" id="KAK8225909.1"/>
    </source>
</evidence>
<dbReference type="SUPFAM" id="SSF90096">
    <property type="entry name" value="Subunits of heterodimeric actin filament capping protein Capz"/>
    <property type="match status" value="1"/>
</dbReference>
<comment type="function">
    <text evidence="9">F-actin-capping proteins bind in a Ca(2+)-independent manner to the fast growing ends of actin filaments (barbed end) thereby blocking the exchange of subunits at these ends. Unlike other capping proteins (such as gelsolin and severin), these proteins do not sever actin filaments.</text>
</comment>
<dbReference type="Gene3D" id="1.20.58.570">
    <property type="match status" value="1"/>
</dbReference>
<comment type="subunit">
    <text evidence="9">Heterodimer of an alpha and a beta subunit.</text>
</comment>
<keyword evidence="4 9" id="KW-0117">Actin capping</keyword>
<dbReference type="InterPro" id="IPR001698">
    <property type="entry name" value="CAPZB"/>
</dbReference>
<dbReference type="Gene3D" id="3.90.1150.210">
    <property type="entry name" value="F-actin capping protein, beta subunit"/>
    <property type="match status" value="1"/>
</dbReference>
<sequence>MASADPLDSALDLLRRLNPKDTSAHVDRICSIKPDLTEDLLESVDVPLAVRRCPKEKRDYLCCDYNRDGDSYRSPFSNEFDPPIEDGEGILPSERVRRMEVKANEAFDVYRELYFEGGISSVYLWDQDDGFAGCVLLKKAVTPGNKSSGSWDSIHVFEAFDRARTSHYKLTSTVILSLGSSGDADPALGSMDLSGNLVRQVEQDHPVDDDTSHIVNVGKMVEDNELKMRNLLQEVYFGKAKDIVGDLRSLPPLSQAQKDRDTQRQMLSDMGSR</sequence>
<evidence type="ECO:0000256" key="8">
    <source>
        <dbReference type="ARBA" id="ARBA00044965"/>
    </source>
</evidence>
<dbReference type="InterPro" id="IPR037282">
    <property type="entry name" value="CapZ_alpha/beta"/>
</dbReference>
<dbReference type="InterPro" id="IPR043175">
    <property type="entry name" value="CAPZB_N"/>
</dbReference>
<evidence type="ECO:0000256" key="6">
    <source>
        <dbReference type="ARBA" id="ARBA00023203"/>
    </source>
</evidence>
<dbReference type="Proteomes" id="UP001492380">
    <property type="component" value="Unassembled WGS sequence"/>
</dbReference>
<name>A0ABR1YCJ9_9PEZI</name>
<dbReference type="InterPro" id="IPR042276">
    <property type="entry name" value="CapZ_alpha/beta_2"/>
</dbReference>
<gene>
    <name evidence="11" type="ORF">HDK90DRAFT_69811</name>
</gene>
<dbReference type="PANTHER" id="PTHR10619:SF0">
    <property type="entry name" value="F-ACTIN-CAPPING PROTEIN SUBUNIT BETA ISOFORMS 1 AND 2"/>
    <property type="match status" value="1"/>
</dbReference>
<evidence type="ECO:0000313" key="12">
    <source>
        <dbReference type="Proteomes" id="UP001492380"/>
    </source>
</evidence>
<keyword evidence="5 9" id="KW-0963">Cytoplasm</keyword>
<comment type="similarity">
    <text evidence="2 9">Belongs to the F-actin-capping protein beta subunit family.</text>
</comment>
<evidence type="ECO:0000256" key="9">
    <source>
        <dbReference type="RuleBase" id="RU365078"/>
    </source>
</evidence>
<comment type="subcellular location">
    <subcellularLocation>
        <location evidence="1 9">Cytoplasm</location>
        <location evidence="1 9">Cytoskeleton</location>
    </subcellularLocation>
</comment>
<dbReference type="PANTHER" id="PTHR10619">
    <property type="entry name" value="F-ACTIN-CAPPING PROTEIN SUBUNIT BETA"/>
    <property type="match status" value="1"/>
</dbReference>
<proteinExistence type="inferred from homology"/>
<evidence type="ECO:0000256" key="1">
    <source>
        <dbReference type="ARBA" id="ARBA00004245"/>
    </source>
</evidence>
<dbReference type="InterPro" id="IPR019771">
    <property type="entry name" value="F-actin_capping_bsu_CS"/>
</dbReference>
<keyword evidence="6 9" id="KW-0009">Actin-binding</keyword>
<keyword evidence="12" id="KW-1185">Reference proteome</keyword>
<dbReference type="EMBL" id="JBBWRZ010000011">
    <property type="protein sequence ID" value="KAK8225909.1"/>
    <property type="molecule type" value="Genomic_DNA"/>
</dbReference>
<evidence type="ECO:0000256" key="4">
    <source>
        <dbReference type="ARBA" id="ARBA00022467"/>
    </source>
</evidence>
<dbReference type="Pfam" id="PF01115">
    <property type="entry name" value="F_actin_cap_B"/>
    <property type="match status" value="1"/>
</dbReference>
<organism evidence="11 12">
    <name type="scientific">Phyllosticta capitalensis</name>
    <dbReference type="NCBI Taxonomy" id="121624"/>
    <lineage>
        <taxon>Eukaryota</taxon>
        <taxon>Fungi</taxon>
        <taxon>Dikarya</taxon>
        <taxon>Ascomycota</taxon>
        <taxon>Pezizomycotina</taxon>
        <taxon>Dothideomycetes</taxon>
        <taxon>Dothideomycetes incertae sedis</taxon>
        <taxon>Botryosphaeriales</taxon>
        <taxon>Phyllostictaceae</taxon>
        <taxon>Phyllosticta</taxon>
    </lineage>
</organism>
<dbReference type="PROSITE" id="PS00231">
    <property type="entry name" value="F_ACTIN_CAPPING_BETA"/>
    <property type="match status" value="1"/>
</dbReference>
<evidence type="ECO:0000256" key="3">
    <source>
        <dbReference type="ARBA" id="ARBA00021859"/>
    </source>
</evidence>
<keyword evidence="7 9" id="KW-0206">Cytoskeleton</keyword>
<protein>
    <recommendedName>
        <fullName evidence="3 9">F-actin-capping protein subunit beta</fullName>
    </recommendedName>
</protein>
<evidence type="ECO:0000256" key="10">
    <source>
        <dbReference type="SAM" id="MobiDB-lite"/>
    </source>
</evidence>
<comment type="subunit">
    <text evidence="8">Component of the F-actin capping complex, composed of a heterodimer of an alpha and a beta subunit.</text>
</comment>
<feature type="region of interest" description="Disordered" evidence="10">
    <location>
        <begin position="252"/>
        <end position="273"/>
    </location>
</feature>
<evidence type="ECO:0000256" key="2">
    <source>
        <dbReference type="ARBA" id="ARBA00006039"/>
    </source>
</evidence>